<dbReference type="Proteomes" id="UP000623776">
    <property type="component" value="Unassembled WGS sequence"/>
</dbReference>
<evidence type="ECO:0000256" key="1">
    <source>
        <dbReference type="SAM" id="Phobius"/>
    </source>
</evidence>
<protein>
    <submittedName>
        <fullName evidence="2">Uncharacterized protein</fullName>
    </submittedName>
</protein>
<reference evidence="3" key="1">
    <citation type="journal article" date="2019" name="Int. J. Syst. Evol. Microbiol.">
        <title>The Global Catalogue of Microorganisms (GCM) 10K type strain sequencing project: providing services to taxonomists for standard genome sequencing and annotation.</title>
        <authorList>
            <consortium name="The Broad Institute Genomics Platform"/>
            <consortium name="The Broad Institute Genome Sequencing Center for Infectious Disease"/>
            <person name="Wu L."/>
            <person name="Ma J."/>
        </authorList>
    </citation>
    <scope>NUCLEOTIDE SEQUENCE [LARGE SCALE GENOMIC DNA]</scope>
    <source>
        <strain evidence="3">KCTC 22154</strain>
    </source>
</reference>
<proteinExistence type="predicted"/>
<keyword evidence="1" id="KW-0812">Transmembrane</keyword>
<dbReference type="EMBL" id="BMXN01000001">
    <property type="protein sequence ID" value="GHD54705.1"/>
    <property type="molecule type" value="Genomic_DNA"/>
</dbReference>
<organism evidence="2 3">
    <name type="scientific">Vreelandella hamiltonii</name>
    <dbReference type="NCBI Taxonomy" id="502829"/>
    <lineage>
        <taxon>Bacteria</taxon>
        <taxon>Pseudomonadati</taxon>
        <taxon>Pseudomonadota</taxon>
        <taxon>Gammaproteobacteria</taxon>
        <taxon>Oceanospirillales</taxon>
        <taxon>Halomonadaceae</taxon>
        <taxon>Vreelandella</taxon>
    </lineage>
</organism>
<feature type="transmembrane region" description="Helical" evidence="1">
    <location>
        <begin position="15"/>
        <end position="37"/>
    </location>
</feature>
<dbReference type="AlphaFoldDB" id="A0A8H9M7R4"/>
<dbReference type="RefSeq" id="WP_189462642.1">
    <property type="nucleotide sequence ID" value="NZ_BMXN01000001.1"/>
</dbReference>
<evidence type="ECO:0000313" key="3">
    <source>
        <dbReference type="Proteomes" id="UP000623776"/>
    </source>
</evidence>
<evidence type="ECO:0000313" key="2">
    <source>
        <dbReference type="EMBL" id="GHD54705.1"/>
    </source>
</evidence>
<sequence>MTNETPPTPRRRSPLIYALVAVILVALVWLAGSYWLLNSQWLPRQISTIDGVEVRWSSAQSLHPGRWEVENLYLARDDAALPLSVEAERATLSLSLLALLRGELYLHALNADGIRRLTVGDLALEAEGQLQVMDTQLSQDRLTLPHVSLDITQGSLVRLSDQTTLIQQIDLRSTASLAETATQALRGEALEEALLSALDARLSLTAQADAWDVFMPYLEALPWLSLAGRGELQGELALMAGELQPDSELVLTAPILELALDEQRLARRDEARRWLLADASPPRHTATGEGQVRLAVEEQQLRYSTHLAQVTLAEATPSDTRPYATNTQLTLTTELPNQRLDRLALPTHATLALSGQVTRLDMLDRYLTTALEGQGIRLTGEGSIDARLALRDARPYQAELAIEAPALGAALLDFTTQGQGTLNAQLNEDEQLHATLALRDAELYHQTRQLMANAQLTLDATSPLDPEQARQQATARLSWAEATLPDLGVLQPYLAGLLPSPTPLTLQRGSATSRGQLEFDTQAVQGELHLAGNQLTTGWQRGDQRGTLVSNAQLQLTIRQAALDGTALDISGSRLRWQVADEHALEEPLESIIVLRDGQFQRRAGVPSGQFRVDGSVQRLSFLNAFLPDAHGISLSGEGQLFLQGAFRDDQFQAPTRLRVNANELAVTFLDYLATGRGELTAQLDSPEQARLSLGIPQFALSHQDDDRPHLQGRHLALTTQTDRFSEVLEAAAPEHFVTRIVLPITEVPDMTRYNRFLPDDAGVELLSGHASLSSEWLLEGLQAQGEITLRAFETELALLDQRLRGDIAIQLRLTDGDLDARHFTASDSYVRLENMFRQSEEGAQDAGWWVQLDLQQARLVWGDPLQLTSQLRLGMRDSGLLARLFLARARERDWLGRLLDVQPIEGSAELNIDGEQIRLANLALTGGPLLLLSDITLAHQQANGALYARLGALGIGVELVESEPTLRVIQPRRWFDQWRATQRP</sequence>
<keyword evidence="1" id="KW-0472">Membrane</keyword>
<comment type="caution">
    <text evidence="2">The sequence shown here is derived from an EMBL/GenBank/DDBJ whole genome shotgun (WGS) entry which is preliminary data.</text>
</comment>
<gene>
    <name evidence="2" type="ORF">GCM10007157_03470</name>
</gene>
<keyword evidence="1" id="KW-1133">Transmembrane helix</keyword>
<keyword evidence="3" id="KW-1185">Reference proteome</keyword>
<name>A0A8H9M7R4_9GAMM</name>
<accession>A0A8H9M7R4</accession>